<dbReference type="Gene3D" id="3.40.50.1820">
    <property type="entry name" value="alpha/beta hydrolase"/>
    <property type="match status" value="1"/>
</dbReference>
<dbReference type="InterPro" id="IPR000801">
    <property type="entry name" value="Esterase-like"/>
</dbReference>
<proteinExistence type="predicted"/>
<dbReference type="InterPro" id="IPR050583">
    <property type="entry name" value="Mycobacterial_A85_antigen"/>
</dbReference>
<organism evidence="1 2">
    <name type="scientific">Pontibacter toksunensis</name>
    <dbReference type="NCBI Taxonomy" id="1332631"/>
    <lineage>
        <taxon>Bacteria</taxon>
        <taxon>Pseudomonadati</taxon>
        <taxon>Bacteroidota</taxon>
        <taxon>Cytophagia</taxon>
        <taxon>Cytophagales</taxon>
        <taxon>Hymenobacteraceae</taxon>
        <taxon>Pontibacter</taxon>
    </lineage>
</organism>
<sequence length="264" mass="30007">MSEVNIKVENLTIPSEKLNREVECVLYIPEVDGLAEPLHLLLVNDGQDLESMQYDQILQPLYMKNRIAPVLTVGIKAGDRLREFGISGNPDYKGRGTDAENYRLFVIEELLPAIQEKTNIAEFASCVIKGFSLGAVSAFDIAWSHPDIFSKMGAFSGSFWWRSKPSMKGFPDDHRITHKMVSSSKEKPDLKFWFEAGTQDEKSDRNQNGIIDSIDDTTSLILELYKKGYERNKDVTYIELVGGKHDVPTWGRMMPEFLFWAFGK</sequence>
<reference evidence="2" key="1">
    <citation type="journal article" date="2019" name="Int. J. Syst. Evol. Microbiol.">
        <title>The Global Catalogue of Microorganisms (GCM) 10K type strain sequencing project: providing services to taxonomists for standard genome sequencing and annotation.</title>
        <authorList>
            <consortium name="The Broad Institute Genomics Platform"/>
            <consortium name="The Broad Institute Genome Sequencing Center for Infectious Disease"/>
            <person name="Wu L."/>
            <person name="Ma J."/>
        </authorList>
    </citation>
    <scope>NUCLEOTIDE SEQUENCE [LARGE SCALE GENOMIC DNA]</scope>
    <source>
        <strain evidence="2">KCTC 23984</strain>
    </source>
</reference>
<keyword evidence="2" id="KW-1185">Reference proteome</keyword>
<dbReference type="Pfam" id="PF00756">
    <property type="entry name" value="Esterase"/>
    <property type="match status" value="1"/>
</dbReference>
<dbReference type="InterPro" id="IPR029058">
    <property type="entry name" value="AB_hydrolase_fold"/>
</dbReference>
<dbReference type="Proteomes" id="UP001597641">
    <property type="component" value="Unassembled WGS sequence"/>
</dbReference>
<name>A0ABW6BTV7_9BACT</name>
<accession>A0ABW6BTV7</accession>
<keyword evidence="1" id="KW-0378">Hydrolase</keyword>
<dbReference type="SUPFAM" id="SSF53474">
    <property type="entry name" value="alpha/beta-Hydrolases"/>
    <property type="match status" value="1"/>
</dbReference>
<dbReference type="PANTHER" id="PTHR48098:SF6">
    <property type="entry name" value="FERRI-BACILLIBACTIN ESTERASE BESA"/>
    <property type="match status" value="1"/>
</dbReference>
<evidence type="ECO:0000313" key="2">
    <source>
        <dbReference type="Proteomes" id="UP001597641"/>
    </source>
</evidence>
<evidence type="ECO:0000313" key="1">
    <source>
        <dbReference type="EMBL" id="MFD3000382.1"/>
    </source>
</evidence>
<dbReference type="EMBL" id="JBHUOX010000005">
    <property type="protein sequence ID" value="MFD3000382.1"/>
    <property type="molecule type" value="Genomic_DNA"/>
</dbReference>
<dbReference type="PANTHER" id="PTHR48098">
    <property type="entry name" value="ENTEROCHELIN ESTERASE-RELATED"/>
    <property type="match status" value="1"/>
</dbReference>
<dbReference type="GO" id="GO:0016787">
    <property type="term" value="F:hydrolase activity"/>
    <property type="evidence" value="ECO:0007669"/>
    <property type="project" value="UniProtKB-KW"/>
</dbReference>
<gene>
    <name evidence="1" type="ORF">ACFS7Z_08430</name>
</gene>
<protein>
    <submittedName>
        <fullName evidence="1">Alpha/beta hydrolase</fullName>
    </submittedName>
</protein>
<comment type="caution">
    <text evidence="1">The sequence shown here is derived from an EMBL/GenBank/DDBJ whole genome shotgun (WGS) entry which is preliminary data.</text>
</comment>